<name>A0A5M3WIF6_9ACTN</name>
<protein>
    <submittedName>
        <fullName evidence="2">Uncharacterized protein</fullName>
    </submittedName>
</protein>
<evidence type="ECO:0000313" key="3">
    <source>
        <dbReference type="Proteomes" id="UP000331127"/>
    </source>
</evidence>
<organism evidence="2 3">
    <name type="scientific">Acrocarpospora macrocephala</name>
    <dbReference type="NCBI Taxonomy" id="150177"/>
    <lineage>
        <taxon>Bacteria</taxon>
        <taxon>Bacillati</taxon>
        <taxon>Actinomycetota</taxon>
        <taxon>Actinomycetes</taxon>
        <taxon>Streptosporangiales</taxon>
        <taxon>Streptosporangiaceae</taxon>
        <taxon>Acrocarpospora</taxon>
    </lineage>
</organism>
<dbReference type="Proteomes" id="UP000331127">
    <property type="component" value="Unassembled WGS sequence"/>
</dbReference>
<reference evidence="2 3" key="1">
    <citation type="submission" date="2019-10" db="EMBL/GenBank/DDBJ databases">
        <title>Whole genome shotgun sequence of Acrocarpospora macrocephala NBRC 16266.</title>
        <authorList>
            <person name="Ichikawa N."/>
            <person name="Kimura A."/>
            <person name="Kitahashi Y."/>
            <person name="Komaki H."/>
            <person name="Oguchi A."/>
        </authorList>
    </citation>
    <scope>NUCLEOTIDE SEQUENCE [LARGE SCALE GENOMIC DNA]</scope>
    <source>
        <strain evidence="2 3">NBRC 16266</strain>
    </source>
</reference>
<evidence type="ECO:0000313" key="2">
    <source>
        <dbReference type="EMBL" id="GES08019.1"/>
    </source>
</evidence>
<dbReference type="AlphaFoldDB" id="A0A5M3WIF6"/>
<evidence type="ECO:0000256" key="1">
    <source>
        <dbReference type="SAM" id="MobiDB-lite"/>
    </source>
</evidence>
<feature type="region of interest" description="Disordered" evidence="1">
    <location>
        <begin position="1"/>
        <end position="26"/>
    </location>
</feature>
<comment type="caution">
    <text evidence="2">The sequence shown here is derived from an EMBL/GenBank/DDBJ whole genome shotgun (WGS) entry which is preliminary data.</text>
</comment>
<dbReference type="OrthoDB" id="4249993at2"/>
<dbReference type="RefSeq" id="WP_155353666.1">
    <property type="nucleotide sequence ID" value="NZ_BAAAHL010000012.1"/>
</dbReference>
<sequence>MRLEEELTRGIEAGLAPAPSEPETREGRAVTVPSHWWFNLVCHTCGHTFRRGDAVLVDLVARMVRHLEPGLDCAGGPGAEPSATVAEFAAGLQDGWPASVPLVRLAKDDWRVPRPGQRHAAPRCRYCAHTFRPGEHIVVCPCRVGDPACGAAVHRDPARGLSCWERWQPDGVVAICPVAKTKVTDHG</sequence>
<dbReference type="EMBL" id="BLAE01000008">
    <property type="protein sequence ID" value="GES08019.1"/>
    <property type="molecule type" value="Genomic_DNA"/>
</dbReference>
<accession>A0A5M3WIF6</accession>
<proteinExistence type="predicted"/>
<gene>
    <name evidence="2" type="ORF">Amac_016140</name>
</gene>
<keyword evidence="3" id="KW-1185">Reference proteome</keyword>